<keyword evidence="6" id="KW-1185">Reference proteome</keyword>
<dbReference type="Pfam" id="PF04577">
    <property type="entry name" value="Glyco_transf_61"/>
    <property type="match status" value="1"/>
</dbReference>
<dbReference type="RefSeq" id="WP_255329872.1">
    <property type="nucleotide sequence ID" value="NZ_JAKZEU010000003.1"/>
</dbReference>
<gene>
    <name evidence="5" type="ORF">MLD63_10560</name>
</gene>
<proteinExistence type="predicted"/>
<keyword evidence="2" id="KW-0808">Transferase</keyword>
<protein>
    <submittedName>
        <fullName evidence="5">Glycosyltransferase family 61 protein</fullName>
    </submittedName>
</protein>
<keyword evidence="3" id="KW-0325">Glycoprotein</keyword>
<evidence type="ECO:0000313" key="6">
    <source>
        <dbReference type="Proteomes" id="UP001203945"/>
    </source>
</evidence>
<dbReference type="Proteomes" id="UP001203945">
    <property type="component" value="Unassembled WGS sequence"/>
</dbReference>
<evidence type="ECO:0000256" key="3">
    <source>
        <dbReference type="ARBA" id="ARBA00023180"/>
    </source>
</evidence>
<reference evidence="5 6" key="1">
    <citation type="submission" date="2022-03" db="EMBL/GenBank/DDBJ databases">
        <authorList>
            <person name="He Y."/>
        </authorList>
    </citation>
    <scope>NUCLEOTIDE SEQUENCE [LARGE SCALE GENOMIC DNA]</scope>
    <source>
        <strain evidence="5 6">TK19116</strain>
    </source>
</reference>
<organism evidence="5 6">
    <name type="scientific">Paracoccus albicereus</name>
    <dbReference type="NCBI Taxonomy" id="2922394"/>
    <lineage>
        <taxon>Bacteria</taxon>
        <taxon>Pseudomonadati</taxon>
        <taxon>Pseudomonadota</taxon>
        <taxon>Alphaproteobacteria</taxon>
        <taxon>Rhodobacterales</taxon>
        <taxon>Paracoccaceae</taxon>
        <taxon>Paracoccus</taxon>
    </lineage>
</organism>
<evidence type="ECO:0000256" key="1">
    <source>
        <dbReference type="ARBA" id="ARBA00022676"/>
    </source>
</evidence>
<dbReference type="InterPro" id="IPR049625">
    <property type="entry name" value="Glyco_transf_61_cat"/>
</dbReference>
<dbReference type="EMBL" id="JAKZEU010000003">
    <property type="protein sequence ID" value="MCQ0970866.1"/>
    <property type="molecule type" value="Genomic_DNA"/>
</dbReference>
<sequence>MAQRRTKSDRWAVPPAEYFFLPGHDPGLTLLGDLDPILTRAAGARVRQYACSAYPAIQRILERNLETRWTDITPAIFEIGTVPALAEDVVFRAGTAEIGGKCLLNGASGDRAYARYLKHNPGMPPFRRANRLFAAAREATRLDLPVAASTTASGLEFAIECRNLTNYYHFMTEALPMMVHAMRLDVGRVRFHCRNDDKSGFSRRFIQTLFPKLADKVRFNASKRRYDRVALAFNARHLLYASGDPRIVQPLAETGADEAWRNLGGHIRRRKFVLKNSYDVSLRLLRERAVSLLDKTAVAKAPRRIWVRRDTDNQNVNQRDVIGEEKLGRMLASHGFETVFFERLSPLEQIALIQGADVIVAAHGAFFANMMFGRPETHFIEIGSLQTQMHRWGDFLGNAHASGCRYSVVFADTASDDPRKVADINDGLIGVRVEDRAVKLIEDIILDRAVTV</sequence>
<evidence type="ECO:0000259" key="4">
    <source>
        <dbReference type="Pfam" id="PF04577"/>
    </source>
</evidence>
<dbReference type="InterPro" id="IPR007657">
    <property type="entry name" value="Glycosyltransferase_61"/>
</dbReference>
<evidence type="ECO:0000313" key="5">
    <source>
        <dbReference type="EMBL" id="MCQ0970866.1"/>
    </source>
</evidence>
<feature type="domain" description="Glycosyltransferase 61 catalytic" evidence="4">
    <location>
        <begin position="167"/>
        <end position="380"/>
    </location>
</feature>
<comment type="caution">
    <text evidence="5">The sequence shown here is derived from an EMBL/GenBank/DDBJ whole genome shotgun (WGS) entry which is preliminary data.</text>
</comment>
<dbReference type="PANTHER" id="PTHR20961">
    <property type="entry name" value="GLYCOSYLTRANSFERASE"/>
    <property type="match status" value="1"/>
</dbReference>
<accession>A0ABT1MTM8</accession>
<evidence type="ECO:0000256" key="2">
    <source>
        <dbReference type="ARBA" id="ARBA00022679"/>
    </source>
</evidence>
<keyword evidence="1" id="KW-0328">Glycosyltransferase</keyword>
<name>A0ABT1MTM8_9RHOB</name>